<organism evidence="4 5">
    <name type="scientific">Diabrotica balteata</name>
    <name type="common">Banded cucumber beetle</name>
    <dbReference type="NCBI Taxonomy" id="107213"/>
    <lineage>
        <taxon>Eukaryota</taxon>
        <taxon>Metazoa</taxon>
        <taxon>Ecdysozoa</taxon>
        <taxon>Arthropoda</taxon>
        <taxon>Hexapoda</taxon>
        <taxon>Insecta</taxon>
        <taxon>Pterygota</taxon>
        <taxon>Neoptera</taxon>
        <taxon>Endopterygota</taxon>
        <taxon>Coleoptera</taxon>
        <taxon>Polyphaga</taxon>
        <taxon>Cucujiformia</taxon>
        <taxon>Chrysomeloidea</taxon>
        <taxon>Chrysomelidae</taxon>
        <taxon>Galerucinae</taxon>
        <taxon>Diabroticina</taxon>
        <taxon>Diabroticites</taxon>
        <taxon>Diabrotica</taxon>
    </lineage>
</organism>
<dbReference type="InterPro" id="IPR027417">
    <property type="entry name" value="P-loop_NTPase"/>
</dbReference>
<evidence type="ECO:0000256" key="3">
    <source>
        <dbReference type="ARBA" id="ARBA00023134"/>
    </source>
</evidence>
<dbReference type="PANTHER" id="PTHR24072">
    <property type="entry name" value="RHO FAMILY GTPASE"/>
    <property type="match status" value="1"/>
</dbReference>
<dbReference type="CDD" id="cd00157">
    <property type="entry name" value="Rho"/>
    <property type="match status" value="1"/>
</dbReference>
<reference evidence="4" key="1">
    <citation type="submission" date="2022-01" db="EMBL/GenBank/DDBJ databases">
        <authorList>
            <person name="King R."/>
        </authorList>
    </citation>
    <scope>NUCLEOTIDE SEQUENCE</scope>
</reference>
<dbReference type="NCBIfam" id="TIGR00231">
    <property type="entry name" value="small_GTP"/>
    <property type="match status" value="1"/>
</dbReference>
<dbReference type="EMBL" id="OU898280">
    <property type="protein sequence ID" value="CAG9835290.1"/>
    <property type="molecule type" value="Genomic_DNA"/>
</dbReference>
<dbReference type="GO" id="GO:0003006">
    <property type="term" value="P:developmental process involved in reproduction"/>
    <property type="evidence" value="ECO:0007669"/>
    <property type="project" value="UniProtKB-ARBA"/>
</dbReference>
<dbReference type="GO" id="GO:0007264">
    <property type="term" value="P:small GTPase-mediated signal transduction"/>
    <property type="evidence" value="ECO:0007669"/>
    <property type="project" value="InterPro"/>
</dbReference>
<dbReference type="GO" id="GO:0003924">
    <property type="term" value="F:GTPase activity"/>
    <property type="evidence" value="ECO:0007669"/>
    <property type="project" value="InterPro"/>
</dbReference>
<dbReference type="PROSITE" id="PS51421">
    <property type="entry name" value="RAS"/>
    <property type="match status" value="1"/>
</dbReference>
<dbReference type="Gene3D" id="3.40.50.300">
    <property type="entry name" value="P-loop containing nucleotide triphosphate hydrolases"/>
    <property type="match status" value="1"/>
</dbReference>
<dbReference type="Proteomes" id="UP001153709">
    <property type="component" value="Chromosome 5"/>
</dbReference>
<dbReference type="AlphaFoldDB" id="A0A9N9XDN8"/>
<evidence type="ECO:0000313" key="4">
    <source>
        <dbReference type="EMBL" id="CAG9835290.1"/>
    </source>
</evidence>
<dbReference type="GO" id="GO:0035099">
    <property type="term" value="P:hemocyte migration"/>
    <property type="evidence" value="ECO:0007669"/>
    <property type="project" value="UniProtKB-ARBA"/>
</dbReference>
<dbReference type="InterPro" id="IPR003578">
    <property type="entry name" value="Small_GTPase_Rho"/>
</dbReference>
<dbReference type="GO" id="GO:0022412">
    <property type="term" value="P:cellular process involved in reproduction in multicellular organism"/>
    <property type="evidence" value="ECO:0007669"/>
    <property type="project" value="UniProtKB-ARBA"/>
</dbReference>
<sequence>MNEIVCVTLGDRSVGLKSLLITYTTNVYPADYVPSVWDNYTQNIILDGEFINLSLNSVACQDDYKRFRPLTYEKANVFLLGFSIGHPESLENLQKIWVPEIRKACPRTPIVIVGLKKDLRNDPDCIKVLEQKHLKPISYSDGAAVAEQLGAAKYIECSALKHEGVKEVFEEVIRAFNAHHNR</sequence>
<dbReference type="FunFam" id="3.40.50.300:FF:001179">
    <property type="entry name" value="Rho family GTPase"/>
    <property type="match status" value="1"/>
</dbReference>
<comment type="similarity">
    <text evidence="1">Belongs to the small GTPase superfamily. Rho family.</text>
</comment>
<dbReference type="GO" id="GO:0001667">
    <property type="term" value="P:ameboidal-type cell migration"/>
    <property type="evidence" value="ECO:0007669"/>
    <property type="project" value="UniProtKB-ARBA"/>
</dbReference>
<protein>
    <submittedName>
        <fullName evidence="4">Uncharacterized protein</fullName>
    </submittedName>
</protein>
<keyword evidence="2" id="KW-0547">Nucleotide-binding</keyword>
<dbReference type="GO" id="GO:0035006">
    <property type="term" value="P:melanization defense response"/>
    <property type="evidence" value="ECO:0007669"/>
    <property type="project" value="UniProtKB-ARBA"/>
</dbReference>
<evidence type="ECO:0000256" key="1">
    <source>
        <dbReference type="ARBA" id="ARBA00010142"/>
    </source>
</evidence>
<dbReference type="PROSITE" id="PS51420">
    <property type="entry name" value="RHO"/>
    <property type="match status" value="1"/>
</dbReference>
<dbReference type="Pfam" id="PF00071">
    <property type="entry name" value="Ras"/>
    <property type="match status" value="1"/>
</dbReference>
<dbReference type="InterPro" id="IPR001806">
    <property type="entry name" value="Small_GTPase"/>
</dbReference>
<dbReference type="PROSITE" id="PS51419">
    <property type="entry name" value="RAB"/>
    <property type="match status" value="1"/>
</dbReference>
<gene>
    <name evidence="4" type="ORF">DIABBA_LOCUS8501</name>
</gene>
<dbReference type="InterPro" id="IPR005225">
    <property type="entry name" value="Small_GTP-bd"/>
</dbReference>
<dbReference type="PRINTS" id="PR00449">
    <property type="entry name" value="RASTRNSFRMNG"/>
</dbReference>
<keyword evidence="5" id="KW-1185">Reference proteome</keyword>
<evidence type="ECO:0000313" key="5">
    <source>
        <dbReference type="Proteomes" id="UP001153709"/>
    </source>
</evidence>
<accession>A0A9N9XDN8</accession>
<keyword evidence="3" id="KW-0342">GTP-binding</keyword>
<dbReference type="SMART" id="SM00173">
    <property type="entry name" value="RAS"/>
    <property type="match status" value="1"/>
</dbReference>
<dbReference type="GO" id="GO:0005525">
    <property type="term" value="F:GTP binding"/>
    <property type="evidence" value="ECO:0007669"/>
    <property type="project" value="UniProtKB-KW"/>
</dbReference>
<proteinExistence type="inferred from homology"/>
<name>A0A9N9XDN8_DIABA</name>
<evidence type="ECO:0000256" key="2">
    <source>
        <dbReference type="ARBA" id="ARBA00022741"/>
    </source>
</evidence>
<dbReference type="SMART" id="SM00175">
    <property type="entry name" value="RAB"/>
    <property type="match status" value="1"/>
</dbReference>
<dbReference type="OrthoDB" id="265044at2759"/>
<dbReference type="SUPFAM" id="SSF52540">
    <property type="entry name" value="P-loop containing nucleoside triphosphate hydrolases"/>
    <property type="match status" value="1"/>
</dbReference>
<dbReference type="SMART" id="SM00174">
    <property type="entry name" value="RHO"/>
    <property type="match status" value="1"/>
</dbReference>